<evidence type="ECO:0000313" key="1">
    <source>
        <dbReference type="EMBL" id="KAF7385037.1"/>
    </source>
</evidence>
<proteinExistence type="predicted"/>
<accession>A0A834MTS0</accession>
<protein>
    <submittedName>
        <fullName evidence="1">Uncharacterized protein</fullName>
    </submittedName>
</protein>
<reference evidence="1" key="1">
    <citation type="journal article" date="2020" name="G3 (Bethesda)">
        <title>High-Quality Assemblies for Three Invasive Social Wasps from the &lt;i&gt;Vespula&lt;/i&gt; Genus.</title>
        <authorList>
            <person name="Harrop T.W.R."/>
            <person name="Guhlin J."/>
            <person name="McLaughlin G.M."/>
            <person name="Permina E."/>
            <person name="Stockwell P."/>
            <person name="Gilligan J."/>
            <person name="Le Lec M.F."/>
            <person name="Gruber M.A.M."/>
            <person name="Quinn O."/>
            <person name="Lovegrove M."/>
            <person name="Duncan E.J."/>
            <person name="Remnant E.J."/>
            <person name="Van Eeckhoven J."/>
            <person name="Graham B."/>
            <person name="Knapp R.A."/>
            <person name="Langford K.W."/>
            <person name="Kronenberg Z."/>
            <person name="Press M.O."/>
            <person name="Eacker S.M."/>
            <person name="Wilson-Rankin E.E."/>
            <person name="Purcell J."/>
            <person name="Lester P.J."/>
            <person name="Dearden P.K."/>
        </authorList>
    </citation>
    <scope>NUCLEOTIDE SEQUENCE</scope>
    <source>
        <strain evidence="1">Marl-1</strain>
    </source>
</reference>
<keyword evidence="2" id="KW-1185">Reference proteome</keyword>
<comment type="caution">
    <text evidence="1">The sequence shown here is derived from an EMBL/GenBank/DDBJ whole genome shotgun (WGS) entry which is preliminary data.</text>
</comment>
<organism evidence="1 2">
    <name type="scientific">Vespula vulgaris</name>
    <name type="common">Yellow jacket</name>
    <name type="synonym">Wasp</name>
    <dbReference type="NCBI Taxonomy" id="7454"/>
    <lineage>
        <taxon>Eukaryota</taxon>
        <taxon>Metazoa</taxon>
        <taxon>Ecdysozoa</taxon>
        <taxon>Arthropoda</taxon>
        <taxon>Hexapoda</taxon>
        <taxon>Insecta</taxon>
        <taxon>Pterygota</taxon>
        <taxon>Neoptera</taxon>
        <taxon>Endopterygota</taxon>
        <taxon>Hymenoptera</taxon>
        <taxon>Apocrita</taxon>
        <taxon>Aculeata</taxon>
        <taxon>Vespoidea</taxon>
        <taxon>Vespidae</taxon>
        <taxon>Vespinae</taxon>
        <taxon>Vespula</taxon>
    </lineage>
</organism>
<dbReference type="EMBL" id="JACSEA010000015">
    <property type="protein sequence ID" value="KAF7385037.1"/>
    <property type="molecule type" value="Genomic_DNA"/>
</dbReference>
<gene>
    <name evidence="1" type="ORF">HZH66_012123</name>
</gene>
<dbReference type="Proteomes" id="UP000614350">
    <property type="component" value="Unassembled WGS sequence"/>
</dbReference>
<evidence type="ECO:0000313" key="2">
    <source>
        <dbReference type="Proteomes" id="UP000614350"/>
    </source>
</evidence>
<sequence length="69" mass="8232">MSQKARLIIDSWIPLLNYRTQDKEMTKKTMCYLFLVKYDWSMRFHGNRSILYLAVPLSKSIKGEPMEDT</sequence>
<name>A0A834MTS0_VESVU</name>
<dbReference type="AlphaFoldDB" id="A0A834MTS0"/>